<sequence length="217" mass="24282">MAGKYQIGKYAYLDQLSTEALEEFLRADIESLENDNDEMVFHILEVIRRREQENSTGDIFDVAKAWAEFKQYYNTLEGEGLALYPTEDKDEELIDDKEESTAYKQPQKTKIIHLSHALKVAGIAAIVVICTFGLMLGVQAAGFDIFGAVGRWTDETFHFVASPAGAVQGDKNTGIPITQRNSEYYSTLQNALDECEISEKSANNIANFMGVSFHFSL</sequence>
<evidence type="ECO:0000256" key="1">
    <source>
        <dbReference type="SAM" id="Phobius"/>
    </source>
</evidence>
<gene>
    <name evidence="2" type="ORF">KL86CLO1_11454</name>
</gene>
<reference evidence="2" key="1">
    <citation type="submission" date="2016-04" db="EMBL/GenBank/DDBJ databases">
        <authorList>
            <person name="Evans L.H."/>
            <person name="Alamgir A."/>
            <person name="Owens N."/>
            <person name="Weber N.D."/>
            <person name="Virtaneva K."/>
            <person name="Barbian K."/>
            <person name="Babar A."/>
            <person name="Rosenke K."/>
        </authorList>
    </citation>
    <scope>NUCLEOTIDE SEQUENCE</scope>
    <source>
        <strain evidence="2">86</strain>
    </source>
</reference>
<protein>
    <submittedName>
        <fullName evidence="2">Uncharacterized protein</fullName>
    </submittedName>
</protein>
<organism evidence="2">
    <name type="scientific">uncultured Eubacteriales bacterium</name>
    <dbReference type="NCBI Taxonomy" id="172733"/>
    <lineage>
        <taxon>Bacteria</taxon>
        <taxon>Bacillati</taxon>
        <taxon>Bacillota</taxon>
        <taxon>Clostridia</taxon>
        <taxon>Eubacteriales</taxon>
        <taxon>environmental samples</taxon>
    </lineage>
</organism>
<keyword evidence="1" id="KW-1133">Transmembrane helix</keyword>
<proteinExistence type="predicted"/>
<feature type="transmembrane region" description="Helical" evidence="1">
    <location>
        <begin position="117"/>
        <end position="138"/>
    </location>
</feature>
<keyword evidence="1" id="KW-0472">Membrane</keyword>
<dbReference type="AlphaFoldDB" id="A0A212JPB1"/>
<keyword evidence="1" id="KW-0812">Transmembrane</keyword>
<evidence type="ECO:0000313" key="2">
    <source>
        <dbReference type="EMBL" id="SBW01269.1"/>
    </source>
</evidence>
<dbReference type="EMBL" id="FLUN01000001">
    <property type="protein sequence ID" value="SBW01269.1"/>
    <property type="molecule type" value="Genomic_DNA"/>
</dbReference>
<accession>A0A212JPB1</accession>
<name>A0A212JPB1_9FIRM</name>